<evidence type="ECO:0000256" key="1">
    <source>
        <dbReference type="SAM" id="MobiDB-lite"/>
    </source>
</evidence>
<evidence type="ECO:0000313" key="2">
    <source>
        <dbReference type="EMBL" id="MFD2911318.1"/>
    </source>
</evidence>
<name>A0ABW5ZH79_9BACL</name>
<comment type="caution">
    <text evidence="2">The sequence shown here is derived from an EMBL/GenBank/DDBJ whole genome shotgun (WGS) entry which is preliminary data.</text>
</comment>
<keyword evidence="3" id="KW-1185">Reference proteome</keyword>
<reference evidence="3" key="1">
    <citation type="journal article" date="2019" name="Int. J. Syst. Evol. Microbiol.">
        <title>The Global Catalogue of Microorganisms (GCM) 10K type strain sequencing project: providing services to taxonomists for standard genome sequencing and annotation.</title>
        <authorList>
            <consortium name="The Broad Institute Genomics Platform"/>
            <consortium name="The Broad Institute Genome Sequencing Center for Infectious Disease"/>
            <person name="Wu L."/>
            <person name="Ma J."/>
        </authorList>
    </citation>
    <scope>NUCLEOTIDE SEQUENCE [LARGE SCALE GENOMIC DNA]</scope>
    <source>
        <strain evidence="3">KCTC 13528</strain>
    </source>
</reference>
<evidence type="ECO:0000313" key="3">
    <source>
        <dbReference type="Proteomes" id="UP001597561"/>
    </source>
</evidence>
<dbReference type="RefSeq" id="WP_204727916.1">
    <property type="nucleotide sequence ID" value="NZ_JAFBDK010000001.1"/>
</dbReference>
<organism evidence="2 3">
    <name type="scientific">Jeotgalibacillus terrae</name>
    <dbReference type="NCBI Taxonomy" id="587735"/>
    <lineage>
        <taxon>Bacteria</taxon>
        <taxon>Bacillati</taxon>
        <taxon>Bacillota</taxon>
        <taxon>Bacilli</taxon>
        <taxon>Bacillales</taxon>
        <taxon>Caryophanaceae</taxon>
        <taxon>Jeotgalibacillus</taxon>
    </lineage>
</organism>
<evidence type="ECO:0008006" key="4">
    <source>
        <dbReference type="Google" id="ProtNLM"/>
    </source>
</evidence>
<feature type="compositionally biased region" description="Basic and acidic residues" evidence="1">
    <location>
        <begin position="44"/>
        <end position="54"/>
    </location>
</feature>
<gene>
    <name evidence="2" type="ORF">ACFS5P_05480</name>
</gene>
<proteinExistence type="predicted"/>
<dbReference type="EMBL" id="JBHUPG010000008">
    <property type="protein sequence ID" value="MFD2911318.1"/>
    <property type="molecule type" value="Genomic_DNA"/>
</dbReference>
<accession>A0ABW5ZH79</accession>
<dbReference type="Proteomes" id="UP001597561">
    <property type="component" value="Unassembled WGS sequence"/>
</dbReference>
<feature type="region of interest" description="Disordered" evidence="1">
    <location>
        <begin position="43"/>
        <end position="62"/>
    </location>
</feature>
<protein>
    <recommendedName>
        <fullName evidence="4">UBA domain-containing protein</fullName>
    </recommendedName>
</protein>
<sequence>MNANDSMKFLIDRMGFRFEEAQKFIEKDTEGENIKLLISGYNKGRNDEKKRSEQEWDWASYK</sequence>